<proteinExistence type="predicted"/>
<dbReference type="InterPro" id="IPR007844">
    <property type="entry name" value="AsmA"/>
</dbReference>
<accession>A0A3S3QYQ8</accession>
<feature type="domain" description="AsmA" evidence="1">
    <location>
        <begin position="76"/>
        <end position="600"/>
    </location>
</feature>
<evidence type="ECO:0000313" key="3">
    <source>
        <dbReference type="Proteomes" id="UP000287563"/>
    </source>
</evidence>
<dbReference type="RefSeq" id="WP_128785840.1">
    <property type="nucleotide sequence ID" value="NZ_RJLM01000013.1"/>
</dbReference>
<comment type="caution">
    <text evidence="2">The sequence shown here is derived from an EMBL/GenBank/DDBJ whole genome shotgun (WGS) entry which is preliminary data.</text>
</comment>
<name>A0A3S3QYQ8_9GAMM</name>
<protein>
    <submittedName>
        <fullName evidence="2">AsmA family protein</fullName>
    </submittedName>
</protein>
<evidence type="ECO:0000313" key="2">
    <source>
        <dbReference type="EMBL" id="RWX53545.1"/>
    </source>
</evidence>
<dbReference type="AlphaFoldDB" id="A0A3S3QYQ8"/>
<reference evidence="2 3" key="1">
    <citation type="submission" date="2018-11" db="EMBL/GenBank/DDBJ databases">
        <title>Photobacterium sp. BEI247 sp. nov., a marine bacterium isolated from Yongle Blue Hole in the South China Sea.</title>
        <authorList>
            <person name="Wang X."/>
        </authorList>
    </citation>
    <scope>NUCLEOTIDE SEQUENCE [LARGE SCALE GENOMIC DNA]</scope>
    <source>
        <strain evidence="3">BEI247</strain>
    </source>
</reference>
<evidence type="ECO:0000259" key="1">
    <source>
        <dbReference type="Pfam" id="PF05170"/>
    </source>
</evidence>
<dbReference type="Proteomes" id="UP000287563">
    <property type="component" value="Unassembled WGS sequence"/>
</dbReference>
<keyword evidence="3" id="KW-1185">Reference proteome</keyword>
<gene>
    <name evidence="2" type="ORF">EDI28_21120</name>
</gene>
<sequence>MRLAGKLIATFIVLLMLGFTILCTLLHTQYATAILSHGINTLSPYSFSARHIGYTITDLWHLTIEQPHISFQQQPLFQAKQLELWFKPAKLLYPGWYFDSILVEGLDLSPDTPLPTLPLISSDRLALTSFNLTSPELILRDSQLQLDNWRNQAQSWGLFSGNFQLSAKELRWQELALHDVLFDGSRSDQHWKCYGFSFNWQQASVSGQAEYLATAQTAETILLHQLTISGLQLQDSELINTLQSHLGQLLKPSVKLDIRRLDILDSSIERPDYTINDGNLSLHNWSWPASLWHQRNAFLSLGASSVRWKNTVIDEPLVELAFSPQQINIEGMSANLLSGYVQTDGTITPDTLALNQLTINGIKWFLPEQWLIQLHNTSRYFNNISLTTLDIGYTQLTAPHPQLPFQLSGINASGHDLVLKRRGQTGLWQGKLMASAGFASVNSIAMIEPFIEMNSQAGLWQLTKLLIPFRNGLLETTGTLDLNREGQPWQLALTADSMPANVLPRWLQLPLPISGVMDIDLTASGLGQHATGLAYSLEGELKGSFRQLQLDKRTTAQLWQQWSQQNMAALAIQQTEGQSYSPLTASPLAIRASRGRITIEPVLLKGDDFTATLQGQWDLARPAKQLLQLQATQGCQILSRHWNGDQQQLSLSSCDGSSI</sequence>
<dbReference type="Pfam" id="PF05170">
    <property type="entry name" value="AsmA"/>
    <property type="match status" value="1"/>
</dbReference>
<organism evidence="2 3">
    <name type="scientific">Photobacterium chitinilyticum</name>
    <dbReference type="NCBI Taxonomy" id="2485123"/>
    <lineage>
        <taxon>Bacteria</taxon>
        <taxon>Pseudomonadati</taxon>
        <taxon>Pseudomonadota</taxon>
        <taxon>Gammaproteobacteria</taxon>
        <taxon>Vibrionales</taxon>
        <taxon>Vibrionaceae</taxon>
        <taxon>Photobacterium</taxon>
    </lineage>
</organism>
<dbReference type="EMBL" id="RJLM01000013">
    <property type="protein sequence ID" value="RWX53545.1"/>
    <property type="molecule type" value="Genomic_DNA"/>
</dbReference>
<dbReference type="OrthoDB" id="5912765at2"/>